<gene>
    <name evidence="3" type="ORF">tinsulaeT_18540</name>
</gene>
<accession>A0ABQ6GT76</accession>
<dbReference type="RefSeq" id="WP_284244395.1">
    <property type="nucleotide sequence ID" value="NZ_BSST01000001.1"/>
</dbReference>
<evidence type="ECO:0000313" key="4">
    <source>
        <dbReference type="Proteomes" id="UP001157186"/>
    </source>
</evidence>
<dbReference type="SMART" id="SM00257">
    <property type="entry name" value="LysM"/>
    <property type="match status" value="1"/>
</dbReference>
<dbReference type="InterPro" id="IPR052196">
    <property type="entry name" value="Bact_Kbp"/>
</dbReference>
<evidence type="ECO:0000313" key="3">
    <source>
        <dbReference type="EMBL" id="GLX78514.1"/>
    </source>
</evidence>
<evidence type="ECO:0000259" key="2">
    <source>
        <dbReference type="PROSITE" id="PS51782"/>
    </source>
</evidence>
<dbReference type="Pfam" id="PF01476">
    <property type="entry name" value="LysM"/>
    <property type="match status" value="1"/>
</dbReference>
<sequence length="364" mass="40538">MLKRVLLTLFSLILPWAALADELRLAPNAPDSYVVKKGDTLWDISGKFLQQPWLWPKLWRINPEVENPHLIYPGDELKLVYDVEGQPMLVKENSKPVLKWSPKVRTQLKDQSPVETISLSVLSPFLKYDTILSQQDLDNSPYILGSDEGYKSSVNGFKLYVNGDLQVGQSYGVYQKEEAIIAVDGETVIGYHARMVGSGKAIRAGNAAEKEPSTMYLEGVMRELRSGAIVKPVNEGQLLPAFFTMQAAADTVQGKIIKSSNGNREFGKFEVIFIDQGIEHGVKQGDILSVNRLSPGVLETKDGPVYTQDASRWSRLANASDSDYQMPEEAIGKIMVFKVFDQVSMALILRSEKPLRLNDSVMAL</sequence>
<proteinExistence type="predicted"/>
<feature type="chain" id="PRO_5045198955" evidence="1">
    <location>
        <begin position="21"/>
        <end position="364"/>
    </location>
</feature>
<keyword evidence="4" id="KW-1185">Reference proteome</keyword>
<dbReference type="Gene3D" id="3.10.350.10">
    <property type="entry name" value="LysM domain"/>
    <property type="match status" value="1"/>
</dbReference>
<reference evidence="3 4" key="1">
    <citation type="submission" date="2023-03" db="EMBL/GenBank/DDBJ databases">
        <title>Draft genome sequence of Thalassotalea insulae KCTC 62186T.</title>
        <authorList>
            <person name="Sawabe T."/>
        </authorList>
    </citation>
    <scope>NUCLEOTIDE SEQUENCE [LARGE SCALE GENOMIC DNA]</scope>
    <source>
        <strain evidence="3 4">KCTC 62186</strain>
    </source>
</reference>
<keyword evidence="1" id="KW-0732">Signal</keyword>
<name>A0ABQ6GT76_9GAMM</name>
<feature type="domain" description="LysM" evidence="2">
    <location>
        <begin position="31"/>
        <end position="79"/>
    </location>
</feature>
<dbReference type="InterPro" id="IPR036779">
    <property type="entry name" value="LysM_dom_sf"/>
</dbReference>
<dbReference type="CDD" id="cd00118">
    <property type="entry name" value="LysM"/>
    <property type="match status" value="1"/>
</dbReference>
<dbReference type="PANTHER" id="PTHR34700">
    <property type="entry name" value="POTASSIUM BINDING PROTEIN KBP"/>
    <property type="match status" value="1"/>
</dbReference>
<dbReference type="SUPFAM" id="SSF54106">
    <property type="entry name" value="LysM domain"/>
    <property type="match status" value="1"/>
</dbReference>
<dbReference type="InterPro" id="IPR018392">
    <property type="entry name" value="LysM"/>
</dbReference>
<feature type="signal peptide" evidence="1">
    <location>
        <begin position="1"/>
        <end position="20"/>
    </location>
</feature>
<evidence type="ECO:0000256" key="1">
    <source>
        <dbReference type="SAM" id="SignalP"/>
    </source>
</evidence>
<dbReference type="PANTHER" id="PTHR34700:SF4">
    <property type="entry name" value="PHAGE-LIKE ELEMENT PBSX PROTEIN XKDP"/>
    <property type="match status" value="1"/>
</dbReference>
<dbReference type="EMBL" id="BSST01000001">
    <property type="protein sequence ID" value="GLX78514.1"/>
    <property type="molecule type" value="Genomic_DNA"/>
</dbReference>
<comment type="caution">
    <text evidence="3">The sequence shown here is derived from an EMBL/GenBank/DDBJ whole genome shotgun (WGS) entry which is preliminary data.</text>
</comment>
<organism evidence="3 4">
    <name type="scientific">Thalassotalea insulae</name>
    <dbReference type="NCBI Taxonomy" id="2056778"/>
    <lineage>
        <taxon>Bacteria</taxon>
        <taxon>Pseudomonadati</taxon>
        <taxon>Pseudomonadota</taxon>
        <taxon>Gammaproteobacteria</taxon>
        <taxon>Alteromonadales</taxon>
        <taxon>Colwelliaceae</taxon>
        <taxon>Thalassotalea</taxon>
    </lineage>
</organism>
<protein>
    <submittedName>
        <fullName evidence="3">Peptidoglycan-binding protein</fullName>
    </submittedName>
</protein>
<dbReference type="PROSITE" id="PS51782">
    <property type="entry name" value="LYSM"/>
    <property type="match status" value="1"/>
</dbReference>
<dbReference type="Proteomes" id="UP001157186">
    <property type="component" value="Unassembled WGS sequence"/>
</dbReference>